<dbReference type="Pfam" id="PF17784">
    <property type="entry name" value="Sulfotransfer_4"/>
    <property type="match status" value="1"/>
</dbReference>
<name>A0AAD5KBB5_9FUNG</name>
<dbReference type="Gene3D" id="3.40.50.300">
    <property type="entry name" value="P-loop containing nucleotide triphosphate hydrolases"/>
    <property type="match status" value="1"/>
</dbReference>
<dbReference type="SUPFAM" id="SSF52540">
    <property type="entry name" value="P-loop containing nucleoside triphosphate hydrolases"/>
    <property type="match status" value="1"/>
</dbReference>
<dbReference type="PANTHER" id="PTHR36978:SF4">
    <property type="entry name" value="P-LOOP CONTAINING NUCLEOSIDE TRIPHOSPHATE HYDROLASE PROTEIN"/>
    <property type="match status" value="1"/>
</dbReference>
<comment type="caution">
    <text evidence="1">The sequence shown here is derived from an EMBL/GenBank/DDBJ whole genome shotgun (WGS) entry which is preliminary data.</text>
</comment>
<evidence type="ECO:0000313" key="1">
    <source>
        <dbReference type="EMBL" id="KAI9276984.1"/>
    </source>
</evidence>
<accession>A0AAD5KBB5</accession>
<dbReference type="PANTHER" id="PTHR36978">
    <property type="entry name" value="P-LOOP CONTAINING NUCLEOTIDE TRIPHOSPHATE HYDROLASE"/>
    <property type="match status" value="1"/>
</dbReference>
<dbReference type="AlphaFoldDB" id="A0AAD5KBB5"/>
<evidence type="ECO:0008006" key="3">
    <source>
        <dbReference type="Google" id="ProtNLM"/>
    </source>
</evidence>
<organism evidence="1 2">
    <name type="scientific">Phascolomyces articulosus</name>
    <dbReference type="NCBI Taxonomy" id="60185"/>
    <lineage>
        <taxon>Eukaryota</taxon>
        <taxon>Fungi</taxon>
        <taxon>Fungi incertae sedis</taxon>
        <taxon>Mucoromycota</taxon>
        <taxon>Mucoromycotina</taxon>
        <taxon>Mucoromycetes</taxon>
        <taxon>Mucorales</taxon>
        <taxon>Lichtheimiaceae</taxon>
        <taxon>Phascolomyces</taxon>
    </lineage>
</organism>
<dbReference type="InterPro" id="IPR027417">
    <property type="entry name" value="P-loop_NTPase"/>
</dbReference>
<keyword evidence="2" id="KW-1185">Reference proteome</keyword>
<proteinExistence type="predicted"/>
<gene>
    <name evidence="1" type="ORF">BDA99DRAFT_532072</name>
</gene>
<dbReference type="EMBL" id="JAIXMP010000002">
    <property type="protein sequence ID" value="KAI9276984.1"/>
    <property type="molecule type" value="Genomic_DNA"/>
</dbReference>
<dbReference type="Proteomes" id="UP001209540">
    <property type="component" value="Unassembled WGS sequence"/>
</dbReference>
<dbReference type="InterPro" id="IPR040632">
    <property type="entry name" value="Sulfotransfer_4"/>
</dbReference>
<evidence type="ECO:0000313" key="2">
    <source>
        <dbReference type="Proteomes" id="UP001209540"/>
    </source>
</evidence>
<reference evidence="1" key="2">
    <citation type="submission" date="2023-02" db="EMBL/GenBank/DDBJ databases">
        <authorList>
            <consortium name="DOE Joint Genome Institute"/>
            <person name="Mondo S.J."/>
            <person name="Chang Y."/>
            <person name="Wang Y."/>
            <person name="Ahrendt S."/>
            <person name="Andreopoulos W."/>
            <person name="Barry K."/>
            <person name="Beard J."/>
            <person name="Benny G.L."/>
            <person name="Blankenship S."/>
            <person name="Bonito G."/>
            <person name="Cuomo C."/>
            <person name="Desiro A."/>
            <person name="Gervers K.A."/>
            <person name="Hundley H."/>
            <person name="Kuo A."/>
            <person name="LaButti K."/>
            <person name="Lang B.F."/>
            <person name="Lipzen A."/>
            <person name="O'Donnell K."/>
            <person name="Pangilinan J."/>
            <person name="Reynolds N."/>
            <person name="Sandor L."/>
            <person name="Smith M.W."/>
            <person name="Tsang A."/>
            <person name="Grigoriev I.V."/>
            <person name="Stajich J.E."/>
            <person name="Spatafora J.W."/>
        </authorList>
    </citation>
    <scope>NUCLEOTIDE SEQUENCE</scope>
    <source>
        <strain evidence="1">RSA 2281</strain>
    </source>
</reference>
<protein>
    <recommendedName>
        <fullName evidence="3">P-loop containing nucleoside triphosphate hydrolase protein</fullName>
    </recommendedName>
</protein>
<reference evidence="1" key="1">
    <citation type="journal article" date="2022" name="IScience">
        <title>Evolution of zygomycete secretomes and the origins of terrestrial fungal ecologies.</title>
        <authorList>
            <person name="Chang Y."/>
            <person name="Wang Y."/>
            <person name="Mondo S."/>
            <person name="Ahrendt S."/>
            <person name="Andreopoulos W."/>
            <person name="Barry K."/>
            <person name="Beard J."/>
            <person name="Benny G.L."/>
            <person name="Blankenship S."/>
            <person name="Bonito G."/>
            <person name="Cuomo C."/>
            <person name="Desiro A."/>
            <person name="Gervers K.A."/>
            <person name="Hundley H."/>
            <person name="Kuo A."/>
            <person name="LaButti K."/>
            <person name="Lang B.F."/>
            <person name="Lipzen A."/>
            <person name="O'Donnell K."/>
            <person name="Pangilinan J."/>
            <person name="Reynolds N."/>
            <person name="Sandor L."/>
            <person name="Smith M.E."/>
            <person name="Tsang A."/>
            <person name="Grigoriev I.V."/>
            <person name="Stajich J.E."/>
            <person name="Spatafora J.W."/>
        </authorList>
    </citation>
    <scope>NUCLEOTIDE SEQUENCE</scope>
    <source>
        <strain evidence="1">RSA 2281</strain>
    </source>
</reference>
<sequence length="291" mass="33967">MPLEVIGAGCSRTGTYSLHTALDILGYRTHHGFSLVTDPKQDPNVWRNSFKNKIQENEKEEYNSNTEKQIVDWDKAYGDYQAAVDWPTCSFYKELADFYPESKVVLTVRSAESWFTSVEQTILPIARWRFIHHWLPHHISLIQDLWCLTFVNGAVTDPEDESPLFDRKNMIQCYNAHIKQVKETIPSERLLIMSMEEGWEPLCKFLGKPIPNVPFPVTNSRLAFTNFFWDPMRQSYHDRPVIRIASSIMKVRDMITSKKKLPDSNYIITPTRTAVVVYILSKVLIRHFNFF</sequence>